<name>A0A3G8XL11_9FLAO</name>
<dbReference type="Gene3D" id="2.60.40.10">
    <property type="entry name" value="Immunoglobulins"/>
    <property type="match status" value="1"/>
</dbReference>
<keyword evidence="6" id="KW-0963">Cytoplasm</keyword>
<evidence type="ECO:0000256" key="4">
    <source>
        <dbReference type="ARBA" id="ARBA00012560"/>
    </source>
</evidence>
<comment type="subcellular location">
    <subcellularLocation>
        <location evidence="2">Cytoplasm</location>
    </subcellularLocation>
</comment>
<reference evidence="14" key="1">
    <citation type="submission" date="2018-11" db="EMBL/GenBank/DDBJ databases">
        <title>Proposal to divide the Flavobacteriaceae and reorganize its genera based on Amino Acid Identity values calculated from whole genome sequences.</title>
        <authorList>
            <person name="Nicholson A.C."/>
            <person name="Gulvik C.A."/>
            <person name="Whitney A.M."/>
            <person name="Humrighouse B.W."/>
            <person name="Bell M."/>
            <person name="Holmes B."/>
            <person name="Steigerwalt A.G."/>
            <person name="Villarma A."/>
            <person name="Sheth M."/>
            <person name="Batra D."/>
            <person name="Pryor J."/>
            <person name="Bernardet J.-F."/>
            <person name="Hugo C."/>
            <person name="Kampfer P."/>
            <person name="Newman J.D."/>
            <person name="McQuiston J.R."/>
        </authorList>
    </citation>
    <scope>NUCLEOTIDE SEQUENCE [LARGE SCALE GENOMIC DNA]</scope>
    <source>
        <strain evidence="14">G0081</strain>
    </source>
</reference>
<dbReference type="AlphaFoldDB" id="A0A3G8XL11"/>
<dbReference type="SUPFAM" id="SSF51445">
    <property type="entry name" value="(Trans)glycosidases"/>
    <property type="match status" value="1"/>
</dbReference>
<dbReference type="PANTHER" id="PTHR32518">
    <property type="match status" value="1"/>
</dbReference>
<dbReference type="EMBL" id="CP034159">
    <property type="protein sequence ID" value="AZI34040.1"/>
    <property type="molecule type" value="Genomic_DNA"/>
</dbReference>
<evidence type="ECO:0000313" key="13">
    <source>
        <dbReference type="EMBL" id="AZI34040.1"/>
    </source>
</evidence>
<evidence type="ECO:0000256" key="9">
    <source>
        <dbReference type="ARBA" id="ARBA00023277"/>
    </source>
</evidence>
<comment type="similarity">
    <text evidence="3">Belongs to the disproportionating enzyme family.</text>
</comment>
<keyword evidence="14" id="KW-1185">Reference proteome</keyword>
<evidence type="ECO:0000256" key="10">
    <source>
        <dbReference type="ARBA" id="ARBA00031423"/>
    </source>
</evidence>
<dbReference type="GO" id="GO:0004134">
    <property type="term" value="F:4-alpha-glucanotransferase activity"/>
    <property type="evidence" value="ECO:0007669"/>
    <property type="project" value="UniProtKB-EC"/>
</dbReference>
<dbReference type="Pfam" id="PF02446">
    <property type="entry name" value="Glyco_hydro_77"/>
    <property type="match status" value="1"/>
</dbReference>
<organism evidence="13 14">
    <name type="scientific">Kaistella carnis</name>
    <dbReference type="NCBI Taxonomy" id="1241979"/>
    <lineage>
        <taxon>Bacteria</taxon>
        <taxon>Pseudomonadati</taxon>
        <taxon>Bacteroidota</taxon>
        <taxon>Flavobacteriia</taxon>
        <taxon>Flavobacteriales</taxon>
        <taxon>Weeksellaceae</taxon>
        <taxon>Chryseobacterium group</taxon>
        <taxon>Kaistella</taxon>
    </lineage>
</organism>
<dbReference type="RefSeq" id="WP_125025676.1">
    <property type="nucleotide sequence ID" value="NZ_CP034159.1"/>
</dbReference>
<dbReference type="InterPro" id="IPR013784">
    <property type="entry name" value="Carb-bd-like_fold"/>
</dbReference>
<sequence>MKLYLNINFRTKVGENLQVRIFEDGTEEKVHALKYSDNGNWLGEIDYFSKSISYKYQLVNNAGGVLDEEFSLHQLNFPHNYDEFVINDFWNAKNFPENYLNNKILKNKLRHFKADKVTVLKKHTHLFRLEAPIYHPNWKVVILGNCDALGNWQYLKTVPMSQTDFGIWEAAVELPQNQIIEYKYGLLNTDSGEVFDIEYGENRWALPNTEKNILKIQADHFFKFKAFEMYHAAGVAVPVFALRTASGFGVGEFPDLKDLADWAAKTNLSVLQILPINDTTANYTWTDSYPYAAISVYALHPQYLSLENLEFPLPKNLVKEYTAEKEALNALSLIDYEQMISGKWKYIKIIFDENKVEILKDRNFKKFIKENEDWLIPYSAFCVLRDKYKTPNFNDWKTHKKYIAGKISPFFTAKNKDYEASMLHAWVQYQLHLQLKDAIDYTHNLGISVKGDLPIGIYRYSVEAWAEPELFGMDFQAGAPPDQFTDLGQNWEFPTYNWEAMKEDGYRWWKNRFKALEQYFDAMRIDHILGFFRIWRMPMSATQGILGYFYPAVPVRMEEFHARNINFDYDRFCKPFINDQILWDYFGEERDSIHNQFMNNHFDGTYTFKEEFDTQRKLTDYFKTNSYGWAEERLIALAANVLFLQEQVNEEEFVYHPRFNIEKTDSYKYLNIDEKRKLSELYVDYFFKRQDGLWYEKAMEKLPVILNATDMLICGEDLGLVPESVPQVMDRLGITALKVQRMPSDDIPWYNPKHAGYMNVVTASSHDSSTLRQWWHEDRSLTQKYFHKQLGQYGTAPWNLEPQLAEMIMKQHLYNEAMLAIFPIQEFLATDQALSNPNMDEERINNPAVFPHYWRYKMHLNLEELKNKEEFNNKIAGWVSDANRN</sequence>
<dbReference type="OrthoDB" id="9811841at2"/>
<evidence type="ECO:0000256" key="7">
    <source>
        <dbReference type="ARBA" id="ARBA00022676"/>
    </source>
</evidence>
<comment type="catalytic activity">
    <reaction evidence="1">
        <text>Transfers a segment of a (1-&gt;4)-alpha-D-glucan to a new position in an acceptor, which may be glucose or a (1-&gt;4)-alpha-D-glucan.</text>
        <dbReference type="EC" id="2.4.1.25"/>
    </reaction>
</comment>
<proteinExistence type="inferred from homology"/>
<evidence type="ECO:0000256" key="3">
    <source>
        <dbReference type="ARBA" id="ARBA00005684"/>
    </source>
</evidence>
<evidence type="ECO:0000313" key="14">
    <source>
        <dbReference type="Proteomes" id="UP000270185"/>
    </source>
</evidence>
<dbReference type="Pfam" id="PF00686">
    <property type="entry name" value="CBM_20"/>
    <property type="match status" value="1"/>
</dbReference>
<evidence type="ECO:0000256" key="2">
    <source>
        <dbReference type="ARBA" id="ARBA00004496"/>
    </source>
</evidence>
<protein>
    <recommendedName>
        <fullName evidence="5">4-alpha-glucanotransferase</fullName>
        <ecNumber evidence="4">2.4.1.25</ecNumber>
    </recommendedName>
    <alternativeName>
        <fullName evidence="10">Amylomaltase</fullName>
    </alternativeName>
    <alternativeName>
        <fullName evidence="11">Disproportionating enzyme</fullName>
    </alternativeName>
</protein>
<dbReference type="KEGG" id="ccas:EIB73_13000"/>
<dbReference type="InterPro" id="IPR013783">
    <property type="entry name" value="Ig-like_fold"/>
</dbReference>
<evidence type="ECO:0000256" key="11">
    <source>
        <dbReference type="ARBA" id="ARBA00031501"/>
    </source>
</evidence>
<evidence type="ECO:0000259" key="12">
    <source>
        <dbReference type="PROSITE" id="PS51166"/>
    </source>
</evidence>
<keyword evidence="9" id="KW-0119">Carbohydrate metabolism</keyword>
<dbReference type="InterPro" id="IPR002044">
    <property type="entry name" value="CBM20"/>
</dbReference>
<dbReference type="Gene3D" id="3.20.20.80">
    <property type="entry name" value="Glycosidases"/>
    <property type="match status" value="2"/>
</dbReference>
<dbReference type="SMART" id="SM01065">
    <property type="entry name" value="CBM_2"/>
    <property type="match status" value="2"/>
</dbReference>
<dbReference type="EC" id="2.4.1.25" evidence="4"/>
<dbReference type="GO" id="GO:0005975">
    <property type="term" value="P:carbohydrate metabolic process"/>
    <property type="evidence" value="ECO:0007669"/>
    <property type="project" value="InterPro"/>
</dbReference>
<dbReference type="GO" id="GO:0005737">
    <property type="term" value="C:cytoplasm"/>
    <property type="evidence" value="ECO:0007669"/>
    <property type="project" value="UniProtKB-SubCell"/>
</dbReference>
<gene>
    <name evidence="13" type="ORF">EIB73_13000</name>
</gene>
<evidence type="ECO:0000256" key="5">
    <source>
        <dbReference type="ARBA" id="ARBA00020295"/>
    </source>
</evidence>
<accession>A0A3G8XL11</accession>
<dbReference type="SUPFAM" id="SSF49452">
    <property type="entry name" value="Starch-binding domain-like"/>
    <property type="match status" value="1"/>
</dbReference>
<dbReference type="PANTHER" id="PTHR32518:SF3">
    <property type="entry name" value="4-ALPHA-GLUCANOTRANSFERASE"/>
    <property type="match status" value="1"/>
</dbReference>
<evidence type="ECO:0000256" key="1">
    <source>
        <dbReference type="ARBA" id="ARBA00000439"/>
    </source>
</evidence>
<dbReference type="GO" id="GO:2001070">
    <property type="term" value="F:starch binding"/>
    <property type="evidence" value="ECO:0007669"/>
    <property type="project" value="InterPro"/>
</dbReference>
<dbReference type="Proteomes" id="UP000270185">
    <property type="component" value="Chromosome"/>
</dbReference>
<keyword evidence="7" id="KW-0328">Glycosyltransferase</keyword>
<evidence type="ECO:0000256" key="6">
    <source>
        <dbReference type="ARBA" id="ARBA00022490"/>
    </source>
</evidence>
<evidence type="ECO:0000256" key="8">
    <source>
        <dbReference type="ARBA" id="ARBA00022679"/>
    </source>
</evidence>
<feature type="domain" description="CBM20" evidence="12">
    <location>
        <begin position="117"/>
        <end position="223"/>
    </location>
</feature>
<dbReference type="InterPro" id="IPR003385">
    <property type="entry name" value="Glyco_hydro_77"/>
</dbReference>
<dbReference type="InterPro" id="IPR017853">
    <property type="entry name" value="GH"/>
</dbReference>
<keyword evidence="8 13" id="KW-0808">Transferase</keyword>
<dbReference type="PROSITE" id="PS51166">
    <property type="entry name" value="CBM20"/>
    <property type="match status" value="1"/>
</dbReference>